<evidence type="ECO:0000256" key="6">
    <source>
        <dbReference type="SAM" id="MobiDB-lite"/>
    </source>
</evidence>
<dbReference type="GO" id="GO:0080115">
    <property type="term" value="F:myosin XI tail binding"/>
    <property type="evidence" value="ECO:0007669"/>
    <property type="project" value="UniProtKB-ARBA"/>
</dbReference>
<evidence type="ECO:0000256" key="3">
    <source>
        <dbReference type="ARBA" id="ARBA00022989"/>
    </source>
</evidence>
<feature type="compositionally biased region" description="Polar residues" evidence="6">
    <location>
        <begin position="40"/>
        <end position="49"/>
    </location>
</feature>
<comment type="caution">
    <text evidence="8">The sequence shown here is derived from an EMBL/GenBank/DDBJ whole genome shotgun (WGS) entry which is preliminary data.</text>
</comment>
<evidence type="ECO:0000259" key="7">
    <source>
        <dbReference type="PROSITE" id="PS51775"/>
    </source>
</evidence>
<feature type="coiled-coil region" evidence="5">
    <location>
        <begin position="370"/>
        <end position="404"/>
    </location>
</feature>
<feature type="compositionally biased region" description="Basic and acidic residues" evidence="6">
    <location>
        <begin position="309"/>
        <end position="318"/>
    </location>
</feature>
<dbReference type="Proteomes" id="UP001054821">
    <property type="component" value="Chromosome 1"/>
</dbReference>
<dbReference type="GO" id="GO:0016020">
    <property type="term" value="C:membrane"/>
    <property type="evidence" value="ECO:0007669"/>
    <property type="project" value="UniProtKB-SubCell"/>
</dbReference>
<evidence type="ECO:0000313" key="9">
    <source>
        <dbReference type="Proteomes" id="UP001054821"/>
    </source>
</evidence>
<feature type="coiled-coil region" evidence="5">
    <location>
        <begin position="231"/>
        <end position="304"/>
    </location>
</feature>
<evidence type="ECO:0000256" key="1">
    <source>
        <dbReference type="ARBA" id="ARBA00004167"/>
    </source>
</evidence>
<evidence type="ECO:0000256" key="4">
    <source>
        <dbReference type="ARBA" id="ARBA00023136"/>
    </source>
</evidence>
<sequence length="520" mass="58827">MCFEAQAQTGRGELAQFRRELLLGLSRRRRGIAKEENEPVATTQATQTSSHEDDDGQSTAAIARDDIDSDVHQAFEDDVYMHNDEIDAEVSIGTEIPDQEPIDEMQLAQEFLHSSYPCAQEDPSTSCGNLHACDHHGSKQAEEELLKFKTFSAETGEEAKENHFSLGSEFNEIVEEKVPDTPTSIDSLHQLHKELLLFERREVGTEESLDGSVLSDIEELEEERSASAVAASQTMAMINRLQEEKAAMQMEALQYQRMMEEQSEYDQEAMQLLNELMVKREKEKQEVERELEICRKKVQDYEAKEKMMILRRMKDGSTRSRSSSGPCSNAEDSDGLSIDLNNESKEEDSREEGSNQNTPTDAVLYLEESLASFEEEKLSILDQLKELEEKLLTLSDEEEEHFQNMKPIKYFLSENGNGYHEKLDVSSEVNGVANGHSKEMNGKHSIKGSKGKRLLPLFDAIEAEAEDGELELNGDTGGYDSFASQDFVIKFEEENKKFAIEEEVGHVYERLQALEADRSS</sequence>
<keyword evidence="4" id="KW-0472">Membrane</keyword>
<feature type="compositionally biased region" description="Basic and acidic residues" evidence="6">
    <location>
        <begin position="342"/>
        <end position="353"/>
    </location>
</feature>
<protein>
    <recommendedName>
        <fullName evidence="7">GTD-binding domain-containing protein</fullName>
    </recommendedName>
</protein>
<organism evidence="8 9">
    <name type="scientific">Prunus dulcis</name>
    <name type="common">Almond</name>
    <name type="synonym">Amygdalus dulcis</name>
    <dbReference type="NCBI Taxonomy" id="3755"/>
    <lineage>
        <taxon>Eukaryota</taxon>
        <taxon>Viridiplantae</taxon>
        <taxon>Streptophyta</taxon>
        <taxon>Embryophyta</taxon>
        <taxon>Tracheophyta</taxon>
        <taxon>Spermatophyta</taxon>
        <taxon>Magnoliopsida</taxon>
        <taxon>eudicotyledons</taxon>
        <taxon>Gunneridae</taxon>
        <taxon>Pentapetalae</taxon>
        <taxon>rosids</taxon>
        <taxon>fabids</taxon>
        <taxon>Rosales</taxon>
        <taxon>Rosaceae</taxon>
        <taxon>Amygdaloideae</taxon>
        <taxon>Amygdaleae</taxon>
        <taxon>Prunus</taxon>
    </lineage>
</organism>
<comment type="subcellular location">
    <subcellularLocation>
        <location evidence="1">Membrane</location>
        <topology evidence="1">Single-pass membrane protein</topology>
    </subcellularLocation>
</comment>
<dbReference type="Pfam" id="PF04576">
    <property type="entry name" value="Zein-binding"/>
    <property type="match status" value="1"/>
</dbReference>
<gene>
    <name evidence="8" type="ORF">L3X38_006217</name>
</gene>
<dbReference type="AlphaFoldDB" id="A0AAD4ZSF4"/>
<feature type="region of interest" description="Disordered" evidence="6">
    <location>
        <begin position="309"/>
        <end position="363"/>
    </location>
</feature>
<evidence type="ECO:0000313" key="8">
    <source>
        <dbReference type="EMBL" id="KAI5353324.1"/>
    </source>
</evidence>
<accession>A0AAD4ZSF4</accession>
<keyword evidence="5" id="KW-0175">Coiled coil</keyword>
<dbReference type="PANTHER" id="PTHR31448">
    <property type="entry name" value="MYOSIN-BINDING PROTEIN 2"/>
    <property type="match status" value="1"/>
</dbReference>
<keyword evidence="9" id="KW-1185">Reference proteome</keyword>
<evidence type="ECO:0000256" key="5">
    <source>
        <dbReference type="SAM" id="Coils"/>
    </source>
</evidence>
<evidence type="ECO:0000256" key="2">
    <source>
        <dbReference type="ARBA" id="ARBA00022692"/>
    </source>
</evidence>
<reference evidence="8 9" key="1">
    <citation type="journal article" date="2022" name="G3 (Bethesda)">
        <title>Whole-genome sequence and methylome profiling of the almond [Prunus dulcis (Mill.) D.A. Webb] cultivar 'Nonpareil'.</title>
        <authorList>
            <person name="D'Amico-Willman K.M."/>
            <person name="Ouma W.Z."/>
            <person name="Meulia T."/>
            <person name="Sideli G.M."/>
            <person name="Gradziel T.M."/>
            <person name="Fresnedo-Ramirez J."/>
        </authorList>
    </citation>
    <scope>NUCLEOTIDE SEQUENCE [LARGE SCALE GENOMIC DNA]</scope>
    <source>
        <strain evidence="8">Clone GOH B32 T37-40</strain>
    </source>
</reference>
<dbReference type="EMBL" id="JAJFAZ020000001">
    <property type="protein sequence ID" value="KAI5353324.1"/>
    <property type="molecule type" value="Genomic_DNA"/>
</dbReference>
<dbReference type="PROSITE" id="PS51775">
    <property type="entry name" value="GTD_BINDING"/>
    <property type="match status" value="1"/>
</dbReference>
<name>A0AAD4ZSF4_PRUDU</name>
<dbReference type="PANTHER" id="PTHR31448:SF3">
    <property type="entry name" value="MYOSIN-BINDING PROTEIN 2"/>
    <property type="match status" value="1"/>
</dbReference>
<proteinExistence type="predicted"/>
<dbReference type="InterPro" id="IPR007656">
    <property type="entry name" value="GTD-bd"/>
</dbReference>
<keyword evidence="3" id="KW-1133">Transmembrane helix</keyword>
<keyword evidence="2" id="KW-0812">Transmembrane</keyword>
<feature type="region of interest" description="Disordered" evidence="6">
    <location>
        <begin position="29"/>
        <end position="58"/>
    </location>
</feature>
<feature type="domain" description="GTD-binding" evidence="7">
    <location>
        <begin position="197"/>
        <end position="295"/>
    </location>
</feature>
<dbReference type="InterPro" id="IPR039306">
    <property type="entry name" value="MYOB"/>
</dbReference>